<dbReference type="EMBL" id="QXIT01000136">
    <property type="protein sequence ID" value="RIE07073.1"/>
    <property type="molecule type" value="Genomic_DNA"/>
</dbReference>
<dbReference type="Gene3D" id="3.40.50.11660">
    <property type="entry name" value="Glycosyl transferase family 10, C-terminal domain"/>
    <property type="match status" value="1"/>
</dbReference>
<evidence type="ECO:0000259" key="4">
    <source>
        <dbReference type="Pfam" id="PF00852"/>
    </source>
</evidence>
<comment type="similarity">
    <text evidence="1">Belongs to the glycosyltransferase 10 family.</text>
</comment>
<evidence type="ECO:0000313" key="5">
    <source>
        <dbReference type="EMBL" id="RIE07073.1"/>
    </source>
</evidence>
<evidence type="ECO:0000256" key="2">
    <source>
        <dbReference type="ARBA" id="ARBA00022676"/>
    </source>
</evidence>
<evidence type="ECO:0000313" key="6">
    <source>
        <dbReference type="Proteomes" id="UP000266260"/>
    </source>
</evidence>
<dbReference type="AlphaFoldDB" id="A0A398CX05"/>
<dbReference type="InterPro" id="IPR055270">
    <property type="entry name" value="Glyco_tran_10_C"/>
</dbReference>
<dbReference type="GO" id="GO:0016020">
    <property type="term" value="C:membrane"/>
    <property type="evidence" value="ECO:0007669"/>
    <property type="project" value="InterPro"/>
</dbReference>
<dbReference type="PANTHER" id="PTHR11929">
    <property type="entry name" value="ALPHA- 1,3 -FUCOSYLTRANSFERASE"/>
    <property type="match status" value="1"/>
</dbReference>
<dbReference type="InterPro" id="IPR038577">
    <property type="entry name" value="GT10-like_C_sf"/>
</dbReference>
<sequence>MFTDKSSPIGDDLMYPFVYLGEYLAKRGHRVSTIDMDNIEHFDAIVFMDFPTFKNGYFRRLVDDKSKPLYLLIFESKVIKPDNWNIENHRYFKKIFTWDDDLIDNKKYFKINFSSKIPTDLDFDINKKNRLCTMIAGNKSANHSLELYTERIRAIRWFEENHPGDFDLYGIGWDKHLFMGMLSKLNRFDALRKIVKSRYPSYRGSIESKREVYKKYKFAICYENARDIPGYVTEKIFDCFFAGCVPIYWGAPNISDHVPANTFIDKRNFKTYEELYRYLMNMSDREYLDYLDAIKTFVKSEKIYPFSAEYFAETIVNEIVEGN</sequence>
<dbReference type="Proteomes" id="UP000266260">
    <property type="component" value="Unassembled WGS sequence"/>
</dbReference>
<keyword evidence="2" id="KW-0328">Glycosyltransferase</keyword>
<name>A0A398CX05_9BACT</name>
<comment type="caution">
    <text evidence="5">The sequence shown here is derived from an EMBL/GenBank/DDBJ whole genome shotgun (WGS) entry which is preliminary data.</text>
</comment>
<accession>A0A398CX05</accession>
<feature type="domain" description="Fucosyltransferase C-terminal" evidence="4">
    <location>
        <begin position="205"/>
        <end position="293"/>
    </location>
</feature>
<evidence type="ECO:0000256" key="3">
    <source>
        <dbReference type="ARBA" id="ARBA00022679"/>
    </source>
</evidence>
<dbReference type="Pfam" id="PF00852">
    <property type="entry name" value="Glyco_transf_10"/>
    <property type="match status" value="1"/>
</dbReference>
<organism evidence="5 6">
    <name type="scientific">Candidatus Cryosericum odellii</name>
    <dbReference type="NCBI Taxonomy" id="2290917"/>
    <lineage>
        <taxon>Bacteria</taxon>
        <taxon>Pseudomonadati</taxon>
        <taxon>Caldisericota/Cryosericota group</taxon>
        <taxon>Candidatus Cryosericota</taxon>
        <taxon>Candidatus Cryosericia</taxon>
        <taxon>Candidatus Cryosericales</taxon>
        <taxon>Candidatus Cryosericaceae</taxon>
        <taxon>Candidatus Cryosericum</taxon>
    </lineage>
</organism>
<proteinExistence type="inferred from homology"/>
<reference evidence="5 6" key="1">
    <citation type="submission" date="2018-09" db="EMBL/GenBank/DDBJ databases">
        <title>Discovery and Ecogenomic Context for Candidatus Cryosericales, a Global Caldiserica Order Active in Thawing Permafrost.</title>
        <authorList>
            <person name="Martinez M.A."/>
            <person name="Woodcroft B.J."/>
            <person name="Ignacio Espinoza J.C."/>
            <person name="Zayed A."/>
            <person name="Singleton C.M."/>
            <person name="Boyd J."/>
            <person name="Li Y.-F."/>
            <person name="Purvine S."/>
            <person name="Maughan H."/>
            <person name="Hodgkins S.B."/>
            <person name="Anderson D."/>
            <person name="Sederholm M."/>
            <person name="Temperton B."/>
            <person name="Saleska S.R."/>
            <person name="Tyson G.W."/>
            <person name="Rich V.I."/>
        </authorList>
    </citation>
    <scope>NUCLEOTIDE SEQUENCE [LARGE SCALE GENOMIC DNA]</scope>
    <source>
        <strain evidence="5 6">SMC6</strain>
    </source>
</reference>
<dbReference type="SUPFAM" id="SSF53756">
    <property type="entry name" value="UDP-Glycosyltransferase/glycogen phosphorylase"/>
    <property type="match status" value="1"/>
</dbReference>
<keyword evidence="6" id="KW-1185">Reference proteome</keyword>
<evidence type="ECO:0000256" key="1">
    <source>
        <dbReference type="ARBA" id="ARBA00008919"/>
    </source>
</evidence>
<dbReference type="GO" id="GO:0008417">
    <property type="term" value="F:fucosyltransferase activity"/>
    <property type="evidence" value="ECO:0007669"/>
    <property type="project" value="InterPro"/>
</dbReference>
<protein>
    <recommendedName>
        <fullName evidence="4">Fucosyltransferase C-terminal domain-containing protein</fullName>
    </recommendedName>
</protein>
<gene>
    <name evidence="5" type="ORF">SMC6_07770</name>
</gene>
<keyword evidence="3" id="KW-0808">Transferase</keyword>
<dbReference type="InterPro" id="IPR001503">
    <property type="entry name" value="Glyco_trans_10"/>
</dbReference>
<dbReference type="PANTHER" id="PTHR11929:SF194">
    <property type="entry name" value="ALPHA-(1,3)-FUCOSYLTRANSFERASE 10"/>
    <property type="match status" value="1"/>
</dbReference>